<protein>
    <submittedName>
        <fullName evidence="14">Uncharacterized protein</fullName>
    </submittedName>
</protein>
<dbReference type="InterPro" id="IPR044677">
    <property type="entry name" value="SLC25A3/Pic2/Mir1-like"/>
</dbReference>
<evidence type="ECO:0000256" key="5">
    <source>
        <dbReference type="ARBA" id="ARBA00022737"/>
    </source>
</evidence>
<dbReference type="InterPro" id="IPR018108">
    <property type="entry name" value="MCP_transmembrane"/>
</dbReference>
<dbReference type="PANTHER" id="PTHR45671">
    <property type="entry name" value="SOLUTE CARRIER FAMILY 25 (MITOCHONDRIAL CARRIER PHOSPHATE CARRIER), MEMBER 3, LIKE-RELATED-RELATED"/>
    <property type="match status" value="1"/>
</dbReference>
<evidence type="ECO:0000256" key="3">
    <source>
        <dbReference type="ARBA" id="ARBA00022448"/>
    </source>
</evidence>
<feature type="compositionally biased region" description="Polar residues" evidence="12">
    <location>
        <begin position="122"/>
        <end position="132"/>
    </location>
</feature>
<evidence type="ECO:0000256" key="13">
    <source>
        <dbReference type="SAM" id="Phobius"/>
    </source>
</evidence>
<comment type="similarity">
    <text evidence="2 11">Belongs to the mitochondrial carrier (TC 2.A.29) family.</text>
</comment>
<evidence type="ECO:0000256" key="4">
    <source>
        <dbReference type="ARBA" id="ARBA00022692"/>
    </source>
</evidence>
<dbReference type="GO" id="GO:0005315">
    <property type="term" value="F:phosphate transmembrane transporter activity"/>
    <property type="evidence" value="ECO:0007669"/>
    <property type="project" value="InterPro"/>
</dbReference>
<keyword evidence="3 11" id="KW-0813">Transport</keyword>
<keyword evidence="8" id="KW-0496">Mitochondrion</keyword>
<dbReference type="AlphaFoldDB" id="A0A6V2PQR3"/>
<dbReference type="GO" id="GO:1990547">
    <property type="term" value="P:mitochondrial phosphate ion transmembrane transport"/>
    <property type="evidence" value="ECO:0007669"/>
    <property type="project" value="InterPro"/>
</dbReference>
<dbReference type="SUPFAM" id="SSF103506">
    <property type="entry name" value="Mitochondrial carrier"/>
    <property type="match status" value="1"/>
</dbReference>
<feature type="transmembrane region" description="Helical" evidence="13">
    <location>
        <begin position="173"/>
        <end position="191"/>
    </location>
</feature>
<evidence type="ECO:0000256" key="12">
    <source>
        <dbReference type="SAM" id="MobiDB-lite"/>
    </source>
</evidence>
<name>A0A6V2PQR3_9STRA</name>
<keyword evidence="7 13" id="KW-1133">Transmembrane helix</keyword>
<comment type="subcellular location">
    <subcellularLocation>
        <location evidence="1">Mitochondrion inner membrane</location>
        <topology evidence="1">Multi-pass membrane protein</topology>
    </subcellularLocation>
</comment>
<dbReference type="PANTHER" id="PTHR45671:SF12">
    <property type="entry name" value="MITOCHONDRIAL PHOSPHATE CARRIER PROTEIN"/>
    <property type="match status" value="1"/>
</dbReference>
<feature type="transmembrane region" description="Helical" evidence="13">
    <location>
        <begin position="81"/>
        <end position="105"/>
    </location>
</feature>
<dbReference type="Gene3D" id="1.50.40.10">
    <property type="entry name" value="Mitochondrial carrier domain"/>
    <property type="match status" value="1"/>
</dbReference>
<dbReference type="PROSITE" id="PS50920">
    <property type="entry name" value="SOLCAR"/>
    <property type="match status" value="1"/>
</dbReference>
<evidence type="ECO:0000313" key="14">
    <source>
        <dbReference type="EMBL" id="CAE4663779.1"/>
    </source>
</evidence>
<proteinExistence type="inferred from homology"/>
<dbReference type="GO" id="GO:0005743">
    <property type="term" value="C:mitochondrial inner membrane"/>
    <property type="evidence" value="ECO:0007669"/>
    <property type="project" value="UniProtKB-SubCell"/>
</dbReference>
<feature type="region of interest" description="Disordered" evidence="12">
    <location>
        <begin position="122"/>
        <end position="144"/>
    </location>
</feature>
<evidence type="ECO:0000256" key="6">
    <source>
        <dbReference type="ARBA" id="ARBA00022792"/>
    </source>
</evidence>
<evidence type="ECO:0000256" key="2">
    <source>
        <dbReference type="ARBA" id="ARBA00006375"/>
    </source>
</evidence>
<gene>
    <name evidence="14" type="ORF">DBRI00130_LOCUS42089</name>
</gene>
<evidence type="ECO:0000256" key="10">
    <source>
        <dbReference type="PROSITE-ProRule" id="PRU00282"/>
    </source>
</evidence>
<keyword evidence="4 10" id="KW-0812">Transmembrane</keyword>
<evidence type="ECO:0000256" key="8">
    <source>
        <dbReference type="ARBA" id="ARBA00023128"/>
    </source>
</evidence>
<evidence type="ECO:0000256" key="11">
    <source>
        <dbReference type="RuleBase" id="RU000488"/>
    </source>
</evidence>
<organism evidence="14">
    <name type="scientific">Ditylum brightwellii</name>
    <dbReference type="NCBI Taxonomy" id="49249"/>
    <lineage>
        <taxon>Eukaryota</taxon>
        <taxon>Sar</taxon>
        <taxon>Stramenopiles</taxon>
        <taxon>Ochrophyta</taxon>
        <taxon>Bacillariophyta</taxon>
        <taxon>Mediophyceae</taxon>
        <taxon>Lithodesmiophycidae</taxon>
        <taxon>Lithodesmiales</taxon>
        <taxon>Lithodesmiaceae</taxon>
        <taxon>Ditylum</taxon>
    </lineage>
</organism>
<keyword evidence="5" id="KW-0677">Repeat</keyword>
<feature type="repeat" description="Solcar" evidence="10">
    <location>
        <begin position="86"/>
        <end position="197"/>
    </location>
</feature>
<keyword evidence="9 10" id="KW-0472">Membrane</keyword>
<dbReference type="InterPro" id="IPR023395">
    <property type="entry name" value="MCP_dom_sf"/>
</dbReference>
<evidence type="ECO:0000256" key="1">
    <source>
        <dbReference type="ARBA" id="ARBA00004448"/>
    </source>
</evidence>
<dbReference type="Pfam" id="PF00153">
    <property type="entry name" value="Mito_carr"/>
    <property type="match status" value="1"/>
</dbReference>
<sequence length="220" mass="23657">MSRGAKTDNSDELNEFLSSKESFRLRDIKRDDLGPLLAGFSPIVSRELPFAITKFLVFDLVATAVIALINSQQDVIEPVQVGVGAAGLAVSAGSGALAGIAGALVSHPADLILTLTSVSKGQETSQNGNKKSGGTIRDETKSEVIDSTSPDWRQVLKEILQKEGGALNLFAGFPARATFFFLVIGLQFFLYDYVKSLFRVGSEDLQLVLDVFYAIRQGLV</sequence>
<evidence type="ECO:0000256" key="7">
    <source>
        <dbReference type="ARBA" id="ARBA00022989"/>
    </source>
</evidence>
<feature type="transmembrane region" description="Helical" evidence="13">
    <location>
        <begin position="48"/>
        <end position="69"/>
    </location>
</feature>
<reference evidence="14" key="1">
    <citation type="submission" date="2021-01" db="EMBL/GenBank/DDBJ databases">
        <authorList>
            <person name="Corre E."/>
            <person name="Pelletier E."/>
            <person name="Niang G."/>
            <person name="Scheremetjew M."/>
            <person name="Finn R."/>
            <person name="Kale V."/>
            <person name="Holt S."/>
            <person name="Cochrane G."/>
            <person name="Meng A."/>
            <person name="Brown T."/>
            <person name="Cohen L."/>
        </authorList>
    </citation>
    <scope>NUCLEOTIDE SEQUENCE</scope>
    <source>
        <strain evidence="14">GSO104</strain>
    </source>
</reference>
<dbReference type="EMBL" id="HBNS01058524">
    <property type="protein sequence ID" value="CAE4663779.1"/>
    <property type="molecule type" value="Transcribed_RNA"/>
</dbReference>
<evidence type="ECO:0000256" key="9">
    <source>
        <dbReference type="ARBA" id="ARBA00023136"/>
    </source>
</evidence>
<keyword evidence="6" id="KW-0999">Mitochondrion inner membrane</keyword>
<accession>A0A6V2PQR3</accession>